<feature type="transmembrane region" description="Helical" evidence="2">
    <location>
        <begin position="72"/>
        <end position="92"/>
    </location>
</feature>
<gene>
    <name evidence="4" type="ORF">GCM10023336_32280</name>
</gene>
<dbReference type="Pfam" id="PF20182">
    <property type="entry name" value="DUF6545"/>
    <property type="match status" value="1"/>
</dbReference>
<dbReference type="RefSeq" id="WP_345668961.1">
    <property type="nucleotide sequence ID" value="NZ_BAABKC010000045.1"/>
</dbReference>
<accession>A0ABP9KIU3</accession>
<dbReference type="NCBIfam" id="NF042915">
    <property type="entry name" value="MAB_1171c_fam"/>
    <property type="match status" value="1"/>
</dbReference>
<reference evidence="5" key="1">
    <citation type="journal article" date="2019" name="Int. J. Syst. Evol. Microbiol.">
        <title>The Global Catalogue of Microorganisms (GCM) 10K type strain sequencing project: providing services to taxonomists for standard genome sequencing and annotation.</title>
        <authorList>
            <consortium name="The Broad Institute Genomics Platform"/>
            <consortium name="The Broad Institute Genome Sequencing Center for Infectious Disease"/>
            <person name="Wu L."/>
            <person name="Ma J."/>
        </authorList>
    </citation>
    <scope>NUCLEOTIDE SEQUENCE [LARGE SCALE GENOMIC DNA]</scope>
    <source>
        <strain evidence="5">JCM 18410</strain>
    </source>
</reference>
<dbReference type="InterPro" id="IPR050039">
    <property type="entry name" value="MAB_1171c-like"/>
</dbReference>
<evidence type="ECO:0000256" key="2">
    <source>
        <dbReference type="SAM" id="Phobius"/>
    </source>
</evidence>
<sequence>MTGLINYASCGALWLGLAVKTPDLVRHRRDPYLRAICAVLGLAGVCFLLGAAPTVGAVNRLSGVPNLAAPVTYASITAYSAASQVLIVHWRGGDRVRRVVRRWVTAYAVVVVGIAAMFALGSAPVERRTDLDTYYATTPFIAEMIVLYLAGHLTAVTVTTVSSLRWAREVSGRLRAGLLLLGAGSLCSAGYSVPKLVAVVARWCGRDWSALGTTVSPAAAGLGAVLTSVGILVPLAGPRLTRWRHARRAYARLEPLERELDGVLTRHALRLPRPRWASPATRLMWRQTSIHNALGYLDASFDHALYARVHAAALDATGDKERAEAAAWAAVIRAAAGAQDARPRPPVRLVRPVPSVEPALPGGDLVPPPDPDGRAAVPVPGAGVLVRVADALVARPRDAVLAAAAGEVPAGEVPAGEVRGGTTPSGAL</sequence>
<dbReference type="InterPro" id="IPR046675">
    <property type="entry name" value="DUF6545"/>
</dbReference>
<feature type="transmembrane region" description="Helical" evidence="2">
    <location>
        <begin position="176"/>
        <end position="194"/>
    </location>
</feature>
<evidence type="ECO:0000313" key="4">
    <source>
        <dbReference type="EMBL" id="GAA5057906.1"/>
    </source>
</evidence>
<keyword evidence="2" id="KW-1133">Transmembrane helix</keyword>
<feature type="transmembrane region" description="Helical" evidence="2">
    <location>
        <begin position="145"/>
        <end position="164"/>
    </location>
</feature>
<evidence type="ECO:0000256" key="1">
    <source>
        <dbReference type="SAM" id="MobiDB-lite"/>
    </source>
</evidence>
<protein>
    <recommendedName>
        <fullName evidence="3">DUF6545 domain-containing protein</fullName>
    </recommendedName>
</protein>
<dbReference type="EMBL" id="BAABKC010000045">
    <property type="protein sequence ID" value="GAA5057906.1"/>
    <property type="molecule type" value="Genomic_DNA"/>
</dbReference>
<evidence type="ECO:0000259" key="3">
    <source>
        <dbReference type="Pfam" id="PF20182"/>
    </source>
</evidence>
<name>A0ABP9KIU3_9ACTN</name>
<feature type="compositionally biased region" description="Low complexity" evidence="1">
    <location>
        <begin position="347"/>
        <end position="365"/>
    </location>
</feature>
<proteinExistence type="predicted"/>
<keyword evidence="5" id="KW-1185">Reference proteome</keyword>
<keyword evidence="2" id="KW-0812">Transmembrane</keyword>
<organism evidence="4 5">
    <name type="scientific">Streptomyces similanensis</name>
    <dbReference type="NCBI Taxonomy" id="1274988"/>
    <lineage>
        <taxon>Bacteria</taxon>
        <taxon>Bacillati</taxon>
        <taxon>Actinomycetota</taxon>
        <taxon>Actinomycetes</taxon>
        <taxon>Kitasatosporales</taxon>
        <taxon>Streptomycetaceae</taxon>
        <taxon>Streptomyces</taxon>
    </lineage>
</organism>
<feature type="region of interest" description="Disordered" evidence="1">
    <location>
        <begin position="343"/>
        <end position="372"/>
    </location>
</feature>
<feature type="transmembrane region" description="Helical" evidence="2">
    <location>
        <begin position="104"/>
        <end position="125"/>
    </location>
</feature>
<feature type="domain" description="DUF6545" evidence="3">
    <location>
        <begin position="242"/>
        <end position="348"/>
    </location>
</feature>
<keyword evidence="2" id="KW-0472">Membrane</keyword>
<evidence type="ECO:0000313" key="5">
    <source>
        <dbReference type="Proteomes" id="UP001500124"/>
    </source>
</evidence>
<feature type="transmembrane region" description="Helical" evidence="2">
    <location>
        <begin position="214"/>
        <end position="237"/>
    </location>
</feature>
<feature type="transmembrane region" description="Helical" evidence="2">
    <location>
        <begin position="32"/>
        <end position="52"/>
    </location>
</feature>
<comment type="caution">
    <text evidence="4">The sequence shown here is derived from an EMBL/GenBank/DDBJ whole genome shotgun (WGS) entry which is preliminary data.</text>
</comment>
<dbReference type="Proteomes" id="UP001500124">
    <property type="component" value="Unassembled WGS sequence"/>
</dbReference>